<name>A0A0F9HIB0_9ZZZZ</name>
<accession>A0A0F9HIB0</accession>
<evidence type="ECO:0008006" key="2">
    <source>
        <dbReference type="Google" id="ProtNLM"/>
    </source>
</evidence>
<organism evidence="1">
    <name type="scientific">marine sediment metagenome</name>
    <dbReference type="NCBI Taxonomy" id="412755"/>
    <lineage>
        <taxon>unclassified sequences</taxon>
        <taxon>metagenomes</taxon>
        <taxon>ecological metagenomes</taxon>
    </lineage>
</organism>
<reference evidence="1" key="1">
    <citation type="journal article" date="2015" name="Nature">
        <title>Complex archaea that bridge the gap between prokaryotes and eukaryotes.</title>
        <authorList>
            <person name="Spang A."/>
            <person name="Saw J.H."/>
            <person name="Jorgensen S.L."/>
            <person name="Zaremba-Niedzwiedzka K."/>
            <person name="Martijn J."/>
            <person name="Lind A.E."/>
            <person name="van Eijk R."/>
            <person name="Schleper C."/>
            <person name="Guy L."/>
            <person name="Ettema T.J."/>
        </authorList>
    </citation>
    <scope>NUCLEOTIDE SEQUENCE</scope>
</reference>
<gene>
    <name evidence="1" type="ORF">LCGC14_1995290</name>
</gene>
<comment type="caution">
    <text evidence="1">The sequence shown here is derived from an EMBL/GenBank/DDBJ whole genome shotgun (WGS) entry which is preliminary data.</text>
</comment>
<proteinExistence type="predicted"/>
<sequence>MTENKDVKEIVKWMENLKGAQQYIKDFANPLNWGVYRNFYRGEFQHGLKGKRKYSVALIFAILRSMLPRIYFTNPQVVVTNEVPGKYLQSKIVQKIDNKMIRKTKLKQTLKELILDAGLCGTVPLLTGFDTAYGYDPRFKEIVTNEETGEDVGIGGTLLQFDAKTGDRLEYDQHIIPGKPWADKIRPEFFMVPYGYDRLHKVPWEMRMYVRHLDDVKKDPRLVNAKDIKANAISTFDWMKEKKLHMMMPKQNYGDFVFLWEIRDLKTGRMMIIQEGHKKFLYNEKDELQKFGNPYMELTFNYDPLTYWGIPDAKYLEDQQLAINEVRTLQMEHRRISKLRFIYDSNIITDDNEITKVQTEDTGVGIKADGDVDKAIKIFQPYVPPDFDMNVDAIRKDARESVGLGRNQAGEFEGGRRTATESQIVQMASQIRVSERKDMVADLLVDIVEKYNQYMFSEYNVQQVEDIIGPDGVRYWVEFTYEQIKGKYAFRVDPESGMPVSSETRKQEAIMVAQYIHNSPLVQMALQAGGEMPYNLEALDRFVLSQFEGVPIEEIMPMRAGAGGSPETPISIEGLEEKLAAGGEANATV</sequence>
<evidence type="ECO:0000313" key="1">
    <source>
        <dbReference type="EMBL" id="KKL81385.1"/>
    </source>
</evidence>
<dbReference type="EMBL" id="LAZR01022578">
    <property type="protein sequence ID" value="KKL81385.1"/>
    <property type="molecule type" value="Genomic_DNA"/>
</dbReference>
<protein>
    <recommendedName>
        <fullName evidence="2">Portal protein</fullName>
    </recommendedName>
</protein>
<dbReference type="AlphaFoldDB" id="A0A0F9HIB0"/>